<evidence type="ECO:0000313" key="1">
    <source>
        <dbReference type="EMBL" id="CVL08240.1"/>
    </source>
</evidence>
<dbReference type="VEuPathDB" id="FungiDB:FMAN_14139"/>
<accession>A0A1L7UC12</accession>
<dbReference type="AlphaFoldDB" id="A0A1L7UC12"/>
<comment type="caution">
    <text evidence="1">The sequence shown here is derived from an EMBL/GenBank/DDBJ whole genome shotgun (WGS) entry which is preliminary data.</text>
</comment>
<dbReference type="Proteomes" id="UP000184255">
    <property type="component" value="Unassembled WGS sequence"/>
</dbReference>
<keyword evidence="2" id="KW-1185">Reference proteome</keyword>
<sequence length="143" mass="16303">MPETHPTSICLQLLERAVFLLCKLQESVGIESSSLRKFTAGTINGDEKSMEETIDICFATKIVFSGELSVERIGKQFGDDKALFMRNMIFGDASLLKTVVEMRKHCYDSKPVPLLPIELRYATATVYLDFLECYVKMFVQRYL</sequence>
<evidence type="ECO:0000313" key="2">
    <source>
        <dbReference type="Proteomes" id="UP000184255"/>
    </source>
</evidence>
<protein>
    <submittedName>
        <fullName evidence="1">Uncharacterized protein</fullName>
    </submittedName>
</protein>
<proteinExistence type="predicted"/>
<dbReference type="GeneID" id="65093388"/>
<dbReference type="EMBL" id="FCQH01000022">
    <property type="protein sequence ID" value="CVL08240.1"/>
    <property type="molecule type" value="Genomic_DNA"/>
</dbReference>
<reference evidence="2" key="1">
    <citation type="journal article" date="2016" name="Genome Biol. Evol.">
        <title>Comparative 'omics' of the Fusarium fujikuroi species complex highlights differences in genetic potential and metabolite synthesis.</title>
        <authorList>
            <person name="Niehaus E.-M."/>
            <person name="Muensterkoetter M."/>
            <person name="Proctor R.H."/>
            <person name="Brown D.W."/>
            <person name="Sharon A."/>
            <person name="Idan Y."/>
            <person name="Oren-Young L."/>
            <person name="Sieber C.M."/>
            <person name="Novak O."/>
            <person name="Pencik A."/>
            <person name="Tarkowska D."/>
            <person name="Hromadova K."/>
            <person name="Freeman S."/>
            <person name="Maymon M."/>
            <person name="Elazar M."/>
            <person name="Youssef S.A."/>
            <person name="El-Shabrawy E.S.M."/>
            <person name="Shalaby A.B.A."/>
            <person name="Houterman P."/>
            <person name="Brock N.L."/>
            <person name="Burkhardt I."/>
            <person name="Tsavkelova E.A."/>
            <person name="Dickschat J.S."/>
            <person name="Galuszka P."/>
            <person name="Gueldener U."/>
            <person name="Tudzynski B."/>
        </authorList>
    </citation>
    <scope>NUCLEOTIDE SEQUENCE [LARGE SCALE GENOMIC DNA]</scope>
    <source>
        <strain evidence="2">MRC7560</strain>
    </source>
</reference>
<organism evidence="1 2">
    <name type="scientific">Fusarium mangiferae</name>
    <name type="common">Mango malformation disease fungus</name>
    <dbReference type="NCBI Taxonomy" id="192010"/>
    <lineage>
        <taxon>Eukaryota</taxon>
        <taxon>Fungi</taxon>
        <taxon>Dikarya</taxon>
        <taxon>Ascomycota</taxon>
        <taxon>Pezizomycotina</taxon>
        <taxon>Sordariomycetes</taxon>
        <taxon>Hypocreomycetidae</taxon>
        <taxon>Hypocreales</taxon>
        <taxon>Nectriaceae</taxon>
        <taxon>Fusarium</taxon>
        <taxon>Fusarium fujikuroi species complex</taxon>
    </lineage>
</organism>
<name>A0A1L7UC12_FUSMA</name>
<dbReference type="RefSeq" id="XP_041690988.1">
    <property type="nucleotide sequence ID" value="XM_041825627.1"/>
</dbReference>
<gene>
    <name evidence="1" type="ORF">FMAN_14139</name>
</gene>